<gene>
    <name evidence="1" type="ORF">EMUCRT_0571</name>
</gene>
<dbReference type="InterPro" id="IPR013785">
    <property type="entry name" value="Aldolase_TIM"/>
</dbReference>
<accession>A0A0F3ND12</accession>
<proteinExistence type="predicted"/>
<protein>
    <submittedName>
        <fullName evidence="1">Nitronate monooxygenase family protein</fullName>
    </submittedName>
</protein>
<evidence type="ECO:0000313" key="2">
    <source>
        <dbReference type="Proteomes" id="UP000033546"/>
    </source>
</evidence>
<dbReference type="Gene3D" id="3.20.20.70">
    <property type="entry name" value="Aldolase class I"/>
    <property type="match status" value="1"/>
</dbReference>
<reference evidence="1 2" key="1">
    <citation type="submission" date="2015-02" db="EMBL/GenBank/DDBJ databases">
        <title>Genome Sequencing of Rickettsiales.</title>
        <authorList>
            <person name="Daugherty S.C."/>
            <person name="Su Q."/>
            <person name="Abolude K."/>
            <person name="Beier-Sexton M."/>
            <person name="Carlyon J.A."/>
            <person name="Carter R."/>
            <person name="Day N.P."/>
            <person name="Dumler S.J."/>
            <person name="Dyachenko V."/>
            <person name="Godinez A."/>
            <person name="Kurtti T.J."/>
            <person name="Lichay M."/>
            <person name="Mullins K.E."/>
            <person name="Ott S."/>
            <person name="Pappas-Brown V."/>
            <person name="Paris D.H."/>
            <person name="Patel P."/>
            <person name="Richards A.L."/>
            <person name="Sadzewicz L."/>
            <person name="Sears K."/>
            <person name="Seidman D."/>
            <person name="Sengamalay N."/>
            <person name="Stenos J."/>
            <person name="Tallon L.J."/>
            <person name="Vincent G."/>
            <person name="Fraser C.M."/>
            <person name="Munderloh U."/>
            <person name="Dunning-Hotopp J.C."/>
        </authorList>
    </citation>
    <scope>NUCLEOTIDE SEQUENCE [LARGE SCALE GENOMIC DNA]</scope>
    <source>
        <strain evidence="1 2">EmCRT</strain>
    </source>
</reference>
<dbReference type="PANTHER" id="PTHR32332:SF18">
    <property type="entry name" value="2-NITROPROPANE DIOXYGENASE"/>
    <property type="match status" value="1"/>
</dbReference>
<evidence type="ECO:0000313" key="1">
    <source>
        <dbReference type="EMBL" id="KJV65626.1"/>
    </source>
</evidence>
<dbReference type="SUPFAM" id="SSF51412">
    <property type="entry name" value="Inosine monophosphate dehydrogenase (IMPDH)"/>
    <property type="match status" value="1"/>
</dbReference>
<dbReference type="PANTHER" id="PTHR32332">
    <property type="entry name" value="2-NITROPROPANE DIOXYGENASE"/>
    <property type="match status" value="1"/>
</dbReference>
<keyword evidence="1" id="KW-0560">Oxidoreductase</keyword>
<dbReference type="RefSeq" id="WP_045804887.1">
    <property type="nucleotide sequence ID" value="NZ_LANU01000002.1"/>
</dbReference>
<dbReference type="AlphaFoldDB" id="A0A0F3ND12"/>
<dbReference type="Pfam" id="PF03060">
    <property type="entry name" value="NMO"/>
    <property type="match status" value="1"/>
</dbReference>
<dbReference type="GO" id="GO:0004497">
    <property type="term" value="F:monooxygenase activity"/>
    <property type="evidence" value="ECO:0007669"/>
    <property type="project" value="UniProtKB-KW"/>
</dbReference>
<sequence>MRKKIKKILISGKSVWPIIEGGKGIGASDGRTAGAFAAASAVGTFSGACARLVDDNGEHVPLIYRGKTRLERHNELINYSIDAAVSQAKVAHEISKGLGRIHMNVLWEMGGVQRVLHGVLDKARGLIHGITCGAGMPYKLAEIASQYQVYYYPIVSSMRAFKILWQRSYQKFSKKLLGGVVYEDPWLAGGHNGLSNSESPDSPQDPFERVAAIRAYMNEVGLSDVVLIMAGGIWHLKDWELWLDNDLIGPIAFQFGTRPLLTQESPISFGWKKKLMSLKPGDVFLNKFSPTGFYSSAVKNEFIKELQERNARQIAFENEMTEKCTAELSIGGRGRKVYVHPEDKKLSESWMAMGYTDALKTPDNTLIFVSQDKSRSIREDQINCMGCLSHCKFSNWKDHGDYNTGIKPDVRSFCIQKTLQNIIAGDSHEYELMFSGHNAYKFVQDEFYRDGYIPTVKELVDRILTGY</sequence>
<dbReference type="Proteomes" id="UP000033546">
    <property type="component" value="Unassembled WGS sequence"/>
</dbReference>
<name>A0A0F3ND12_9RICK</name>
<organism evidence="1 2">
    <name type="scientific">Ehrlichia cf. muris str. EmCRT</name>
    <dbReference type="NCBI Taxonomy" id="1359167"/>
    <lineage>
        <taxon>Bacteria</taxon>
        <taxon>Pseudomonadati</taxon>
        <taxon>Pseudomonadota</taxon>
        <taxon>Alphaproteobacteria</taxon>
        <taxon>Rickettsiales</taxon>
        <taxon>Anaplasmataceae</taxon>
        <taxon>Ehrlichia</taxon>
    </lineage>
</organism>
<dbReference type="EMBL" id="LANU01000002">
    <property type="protein sequence ID" value="KJV65626.1"/>
    <property type="molecule type" value="Genomic_DNA"/>
</dbReference>
<keyword evidence="1" id="KW-0503">Monooxygenase</keyword>
<comment type="caution">
    <text evidence="1">The sequence shown here is derived from an EMBL/GenBank/DDBJ whole genome shotgun (WGS) entry which is preliminary data.</text>
</comment>
<dbReference type="PATRIC" id="fig|1359167.3.peg.555"/>